<keyword evidence="3" id="KW-1185">Reference proteome</keyword>
<feature type="domain" description="CCC" evidence="1">
    <location>
        <begin position="95"/>
        <end position="194"/>
    </location>
</feature>
<name>A0A834IQG3_RHYFE</name>
<evidence type="ECO:0000313" key="2">
    <source>
        <dbReference type="EMBL" id="KAF7281828.1"/>
    </source>
</evidence>
<dbReference type="Proteomes" id="UP000625711">
    <property type="component" value="Unassembled WGS sequence"/>
</dbReference>
<dbReference type="OrthoDB" id="6610578at2759"/>
<dbReference type="EMBL" id="JAACXV010000221">
    <property type="protein sequence ID" value="KAF7281828.1"/>
    <property type="molecule type" value="Genomic_DNA"/>
</dbReference>
<evidence type="ECO:0000313" key="3">
    <source>
        <dbReference type="Proteomes" id="UP000625711"/>
    </source>
</evidence>
<proteinExistence type="predicted"/>
<sequence length="225" mass="25489">MVAPPSYSPWILRFLRVFRSIDPVGSVRAAVTVFGWRRDAELTSVLGDSVFVLVVDVLENAKGFELDRRSPPSNKMKDDVAAIVPLHDHKYDEYVIEHEISYGQAKNYALNADINSIITPPGCQECTKEEKLYCNTDLINDHCCCNKRFHEYLPYIPHTCYTGTQLCVTMATDCNKYTRLRTCCCDKYLLPKWRSKYGASASSTPNTNAILAVASFLVSTMYIYL</sequence>
<dbReference type="Pfam" id="PF26644">
    <property type="entry name" value="CCC"/>
    <property type="match status" value="1"/>
</dbReference>
<dbReference type="AlphaFoldDB" id="A0A834IQG3"/>
<reference evidence="2" key="1">
    <citation type="submission" date="2020-08" db="EMBL/GenBank/DDBJ databases">
        <title>Genome sequencing and assembly of the red palm weevil Rhynchophorus ferrugineus.</title>
        <authorList>
            <person name="Dias G.B."/>
            <person name="Bergman C.M."/>
            <person name="Manee M."/>
        </authorList>
    </citation>
    <scope>NUCLEOTIDE SEQUENCE</scope>
    <source>
        <strain evidence="2">AA-2017</strain>
        <tissue evidence="2">Whole larva</tissue>
    </source>
</reference>
<evidence type="ECO:0000259" key="1">
    <source>
        <dbReference type="Pfam" id="PF26644"/>
    </source>
</evidence>
<dbReference type="InterPro" id="IPR058250">
    <property type="entry name" value="CCC"/>
</dbReference>
<protein>
    <recommendedName>
        <fullName evidence="1">CCC domain-containing protein</fullName>
    </recommendedName>
</protein>
<organism evidence="2 3">
    <name type="scientific">Rhynchophorus ferrugineus</name>
    <name type="common">Red palm weevil</name>
    <name type="synonym">Curculio ferrugineus</name>
    <dbReference type="NCBI Taxonomy" id="354439"/>
    <lineage>
        <taxon>Eukaryota</taxon>
        <taxon>Metazoa</taxon>
        <taxon>Ecdysozoa</taxon>
        <taxon>Arthropoda</taxon>
        <taxon>Hexapoda</taxon>
        <taxon>Insecta</taxon>
        <taxon>Pterygota</taxon>
        <taxon>Neoptera</taxon>
        <taxon>Endopterygota</taxon>
        <taxon>Coleoptera</taxon>
        <taxon>Polyphaga</taxon>
        <taxon>Cucujiformia</taxon>
        <taxon>Curculionidae</taxon>
        <taxon>Dryophthorinae</taxon>
        <taxon>Rhynchophorus</taxon>
    </lineage>
</organism>
<comment type="caution">
    <text evidence="2">The sequence shown here is derived from an EMBL/GenBank/DDBJ whole genome shotgun (WGS) entry which is preliminary data.</text>
</comment>
<accession>A0A834IQG3</accession>
<gene>
    <name evidence="2" type="ORF">GWI33_004228</name>
</gene>